<evidence type="ECO:0008006" key="2">
    <source>
        <dbReference type="Google" id="ProtNLM"/>
    </source>
</evidence>
<name>A0A6J7X082_9CAUD</name>
<organism evidence="1">
    <name type="scientific">uncultured Caudovirales phage</name>
    <dbReference type="NCBI Taxonomy" id="2100421"/>
    <lineage>
        <taxon>Viruses</taxon>
        <taxon>Duplodnaviria</taxon>
        <taxon>Heunggongvirae</taxon>
        <taxon>Uroviricota</taxon>
        <taxon>Caudoviricetes</taxon>
        <taxon>Peduoviridae</taxon>
        <taxon>Maltschvirus</taxon>
        <taxon>Maltschvirus maltsch</taxon>
    </lineage>
</organism>
<protein>
    <recommendedName>
        <fullName evidence="2">Terminase small subunit</fullName>
    </recommendedName>
</protein>
<dbReference type="EMBL" id="LR798304">
    <property type="protein sequence ID" value="CAB5222538.1"/>
    <property type="molecule type" value="Genomic_DNA"/>
</dbReference>
<accession>A0A6J7X082</accession>
<reference evidence="1" key="1">
    <citation type="submission" date="2020-05" db="EMBL/GenBank/DDBJ databases">
        <authorList>
            <person name="Chiriac C."/>
            <person name="Salcher M."/>
            <person name="Ghai R."/>
            <person name="Kavagutti S V."/>
        </authorList>
    </citation>
    <scope>NUCLEOTIDE SEQUENCE</scope>
</reference>
<dbReference type="Gene3D" id="1.10.10.60">
    <property type="entry name" value="Homeodomain-like"/>
    <property type="match status" value="1"/>
</dbReference>
<evidence type="ECO:0000313" key="1">
    <source>
        <dbReference type="EMBL" id="CAB5222538.1"/>
    </source>
</evidence>
<gene>
    <name evidence="1" type="ORF">UFOVP373_14</name>
</gene>
<proteinExistence type="predicted"/>
<sequence>MPAGRPTKYKPEFCDVVVGCGREGMGKAEMAAELDVAYSTFDLWTQEYPEFSEAVKHARLLSQAWWEKQGRSATFGATPGFNATSYIFNMKNRFPSDWREKQDVDLTSSDGSMTPQIIERVIVKANDADG</sequence>